<sequence>MAKSKARKKRDHLLRNNGKDASLFRNQQPSFSTHERKTKTKSELLLRNRKKHKKRFLDSENEKGIVFILGCFLKVCSYRDKSDIHFRSIE</sequence>
<comment type="caution">
    <text evidence="2">The sequence shown here is derived from an EMBL/GenBank/DDBJ whole genome shotgun (WGS) entry which is preliminary data.</text>
</comment>
<dbReference type="RefSeq" id="WP_205174281.1">
    <property type="nucleotide sequence ID" value="NZ_JAFBDZ010000003.1"/>
</dbReference>
<dbReference type="EMBL" id="JAFBDZ010000003">
    <property type="protein sequence ID" value="MBM7586947.1"/>
    <property type="molecule type" value="Genomic_DNA"/>
</dbReference>
<keyword evidence="3" id="KW-1185">Reference proteome</keyword>
<evidence type="ECO:0000313" key="2">
    <source>
        <dbReference type="EMBL" id="MBM7586947.1"/>
    </source>
</evidence>
<evidence type="ECO:0000256" key="1">
    <source>
        <dbReference type="SAM" id="MobiDB-lite"/>
    </source>
</evidence>
<gene>
    <name evidence="2" type="ORF">JOC86_003499</name>
</gene>
<proteinExistence type="predicted"/>
<evidence type="ECO:0008006" key="4">
    <source>
        <dbReference type="Google" id="ProtNLM"/>
    </source>
</evidence>
<organism evidence="2 3">
    <name type="scientific">Rossellomorea pakistanensis</name>
    <dbReference type="NCBI Taxonomy" id="992288"/>
    <lineage>
        <taxon>Bacteria</taxon>
        <taxon>Bacillati</taxon>
        <taxon>Bacillota</taxon>
        <taxon>Bacilli</taxon>
        <taxon>Bacillales</taxon>
        <taxon>Bacillaceae</taxon>
        <taxon>Rossellomorea</taxon>
    </lineage>
</organism>
<name>A0ABS2NGJ3_9BACI</name>
<accession>A0ABS2NGJ3</accession>
<feature type="compositionally biased region" description="Basic residues" evidence="1">
    <location>
        <begin position="1"/>
        <end position="12"/>
    </location>
</feature>
<protein>
    <recommendedName>
        <fullName evidence="4">Ribosomal protein S14</fullName>
    </recommendedName>
</protein>
<dbReference type="Proteomes" id="UP001646157">
    <property type="component" value="Unassembled WGS sequence"/>
</dbReference>
<evidence type="ECO:0000313" key="3">
    <source>
        <dbReference type="Proteomes" id="UP001646157"/>
    </source>
</evidence>
<feature type="region of interest" description="Disordered" evidence="1">
    <location>
        <begin position="1"/>
        <end position="46"/>
    </location>
</feature>
<reference evidence="2 3" key="1">
    <citation type="submission" date="2021-01" db="EMBL/GenBank/DDBJ databases">
        <title>Genomic Encyclopedia of Type Strains, Phase IV (KMG-IV): sequencing the most valuable type-strain genomes for metagenomic binning, comparative biology and taxonomic classification.</title>
        <authorList>
            <person name="Goeker M."/>
        </authorList>
    </citation>
    <scope>NUCLEOTIDE SEQUENCE [LARGE SCALE GENOMIC DNA]</scope>
    <source>
        <strain evidence="2 3">DSM 24834</strain>
    </source>
</reference>